<evidence type="ECO:0000313" key="2">
    <source>
        <dbReference type="Proteomes" id="UP000821837"/>
    </source>
</evidence>
<dbReference type="Proteomes" id="UP000821837">
    <property type="component" value="Chromosome 8"/>
</dbReference>
<evidence type="ECO:0000313" key="1">
    <source>
        <dbReference type="EMBL" id="KAH7939764.1"/>
    </source>
</evidence>
<dbReference type="SUPFAM" id="SSF52047">
    <property type="entry name" value="RNI-like"/>
    <property type="match status" value="1"/>
</dbReference>
<accession>A0A9D4PFL4</accession>
<dbReference type="AlphaFoldDB" id="A0A9D4PFL4"/>
<reference evidence="1" key="2">
    <citation type="submission" date="2021-09" db="EMBL/GenBank/DDBJ databases">
        <authorList>
            <person name="Jia N."/>
            <person name="Wang J."/>
            <person name="Shi W."/>
            <person name="Du L."/>
            <person name="Sun Y."/>
            <person name="Zhan W."/>
            <person name="Jiang J."/>
            <person name="Wang Q."/>
            <person name="Zhang B."/>
            <person name="Ji P."/>
            <person name="Sakyi L.B."/>
            <person name="Cui X."/>
            <person name="Yuan T."/>
            <person name="Jiang B."/>
            <person name="Yang W."/>
            <person name="Lam T.T.-Y."/>
            <person name="Chang Q."/>
            <person name="Ding S."/>
            <person name="Wang X."/>
            <person name="Zhu J."/>
            <person name="Ruan X."/>
            <person name="Zhao L."/>
            <person name="Wei J."/>
            <person name="Que T."/>
            <person name="Du C."/>
            <person name="Cheng J."/>
            <person name="Dai P."/>
            <person name="Han X."/>
            <person name="Huang E."/>
            <person name="Gao Y."/>
            <person name="Liu J."/>
            <person name="Shao H."/>
            <person name="Ye R."/>
            <person name="Li L."/>
            <person name="Wei W."/>
            <person name="Wang X."/>
            <person name="Wang C."/>
            <person name="Huo Q."/>
            <person name="Li W."/>
            <person name="Guo W."/>
            <person name="Chen H."/>
            <person name="Chen S."/>
            <person name="Zhou L."/>
            <person name="Zhou L."/>
            <person name="Ni X."/>
            <person name="Tian J."/>
            <person name="Zhou Y."/>
            <person name="Sheng Y."/>
            <person name="Liu T."/>
            <person name="Pan Y."/>
            <person name="Xia L."/>
            <person name="Li J."/>
            <person name="Zhao F."/>
            <person name="Cao W."/>
        </authorList>
    </citation>
    <scope>NUCLEOTIDE SEQUENCE</scope>
    <source>
        <strain evidence="1">Rsan-2018</strain>
        <tissue evidence="1">Larvae</tissue>
    </source>
</reference>
<reference evidence="1" key="1">
    <citation type="journal article" date="2020" name="Cell">
        <title>Large-Scale Comparative Analyses of Tick Genomes Elucidate Their Genetic Diversity and Vector Capacities.</title>
        <authorList>
            <consortium name="Tick Genome and Microbiome Consortium (TIGMIC)"/>
            <person name="Jia N."/>
            <person name="Wang J."/>
            <person name="Shi W."/>
            <person name="Du L."/>
            <person name="Sun Y."/>
            <person name="Zhan W."/>
            <person name="Jiang J.F."/>
            <person name="Wang Q."/>
            <person name="Zhang B."/>
            <person name="Ji P."/>
            <person name="Bell-Sakyi L."/>
            <person name="Cui X.M."/>
            <person name="Yuan T.T."/>
            <person name="Jiang B.G."/>
            <person name="Yang W.F."/>
            <person name="Lam T.T."/>
            <person name="Chang Q.C."/>
            <person name="Ding S.J."/>
            <person name="Wang X.J."/>
            <person name="Zhu J.G."/>
            <person name="Ruan X.D."/>
            <person name="Zhao L."/>
            <person name="Wei J.T."/>
            <person name="Ye R.Z."/>
            <person name="Que T.C."/>
            <person name="Du C.H."/>
            <person name="Zhou Y.H."/>
            <person name="Cheng J.X."/>
            <person name="Dai P.F."/>
            <person name="Guo W.B."/>
            <person name="Han X.H."/>
            <person name="Huang E.J."/>
            <person name="Li L.F."/>
            <person name="Wei W."/>
            <person name="Gao Y.C."/>
            <person name="Liu J.Z."/>
            <person name="Shao H.Z."/>
            <person name="Wang X."/>
            <person name="Wang C.C."/>
            <person name="Yang T.C."/>
            <person name="Huo Q.B."/>
            <person name="Li W."/>
            <person name="Chen H.Y."/>
            <person name="Chen S.E."/>
            <person name="Zhou L.G."/>
            <person name="Ni X.B."/>
            <person name="Tian J.H."/>
            <person name="Sheng Y."/>
            <person name="Liu T."/>
            <person name="Pan Y.S."/>
            <person name="Xia L.Y."/>
            <person name="Li J."/>
            <person name="Zhao F."/>
            <person name="Cao W.C."/>
        </authorList>
    </citation>
    <scope>NUCLEOTIDE SEQUENCE</scope>
    <source>
        <strain evidence="1">Rsan-2018</strain>
    </source>
</reference>
<dbReference type="EMBL" id="JABSTV010001254">
    <property type="protein sequence ID" value="KAH7939764.1"/>
    <property type="molecule type" value="Genomic_DNA"/>
</dbReference>
<gene>
    <name evidence="1" type="ORF">HPB52_017244</name>
</gene>
<keyword evidence="2" id="KW-1185">Reference proteome</keyword>
<organism evidence="1 2">
    <name type="scientific">Rhipicephalus sanguineus</name>
    <name type="common">Brown dog tick</name>
    <name type="synonym">Ixodes sanguineus</name>
    <dbReference type="NCBI Taxonomy" id="34632"/>
    <lineage>
        <taxon>Eukaryota</taxon>
        <taxon>Metazoa</taxon>
        <taxon>Ecdysozoa</taxon>
        <taxon>Arthropoda</taxon>
        <taxon>Chelicerata</taxon>
        <taxon>Arachnida</taxon>
        <taxon>Acari</taxon>
        <taxon>Parasitiformes</taxon>
        <taxon>Ixodida</taxon>
        <taxon>Ixodoidea</taxon>
        <taxon>Ixodidae</taxon>
        <taxon>Rhipicephalinae</taxon>
        <taxon>Rhipicephalus</taxon>
        <taxon>Rhipicephalus</taxon>
    </lineage>
</organism>
<name>A0A9D4PFL4_RHISA</name>
<dbReference type="Gene3D" id="3.80.10.10">
    <property type="entry name" value="Ribonuclease Inhibitor"/>
    <property type="match status" value="1"/>
</dbReference>
<proteinExistence type="predicted"/>
<dbReference type="VEuPathDB" id="VectorBase:RSAN_032813"/>
<sequence length="293" mass="32536">MAKLEDFRIKTSAKKDGETFAEALILSRGELAELALESTIRSCEDLESLCGLLKRRQLPLRLKMCLDMNRINNASRSIDNLKWIVRESCVRTLILSGSTINLQQSLELANALASSKLAELHLDECGIECEAVEHFARAIAERVLHDNFKELNVGAVVGDAMQQRQMFRYITQVGVRNKITVVCAECNFQNDQEWNILAEHTHFTKVSLSVGDNSNVDPVLNNLMTAADTLESLFIDSNGDLSEGVESSCELDPKCPKLKVLRLRGRLTSPAAVPILAALEKSRNVLLRQRSAG</sequence>
<protein>
    <submittedName>
        <fullName evidence="1">Uncharacterized protein</fullName>
    </submittedName>
</protein>
<comment type="caution">
    <text evidence="1">The sequence shown here is derived from an EMBL/GenBank/DDBJ whole genome shotgun (WGS) entry which is preliminary data.</text>
</comment>
<dbReference type="InterPro" id="IPR032675">
    <property type="entry name" value="LRR_dom_sf"/>
</dbReference>